<name>A0ACC0TZY1_9AGAM</name>
<keyword evidence="2" id="KW-1185">Reference proteome</keyword>
<dbReference type="EMBL" id="JAGFNK010000254">
    <property type="protein sequence ID" value="KAI9455218.1"/>
    <property type="molecule type" value="Genomic_DNA"/>
</dbReference>
<evidence type="ECO:0000313" key="2">
    <source>
        <dbReference type="Proteomes" id="UP001207468"/>
    </source>
</evidence>
<evidence type="ECO:0000313" key="1">
    <source>
        <dbReference type="EMBL" id="KAI9455218.1"/>
    </source>
</evidence>
<sequence length="113" mass="12578">MTNEELASLKPIIAQAWDQWDHQRRLHYVQQAQAAVGAGRPPDGQPLGEVAPPLLPHMYPAAVELGNAQMTAQPFPPPDPNQHSMPQANDFRALFHRSLLMPSLCLMFLCTPF</sequence>
<gene>
    <name evidence="1" type="ORF">F5148DRAFT_1378111</name>
</gene>
<proteinExistence type="predicted"/>
<organism evidence="1 2">
    <name type="scientific">Russula earlei</name>
    <dbReference type="NCBI Taxonomy" id="71964"/>
    <lineage>
        <taxon>Eukaryota</taxon>
        <taxon>Fungi</taxon>
        <taxon>Dikarya</taxon>
        <taxon>Basidiomycota</taxon>
        <taxon>Agaricomycotina</taxon>
        <taxon>Agaricomycetes</taxon>
        <taxon>Russulales</taxon>
        <taxon>Russulaceae</taxon>
        <taxon>Russula</taxon>
    </lineage>
</organism>
<comment type="caution">
    <text evidence="1">The sequence shown here is derived from an EMBL/GenBank/DDBJ whole genome shotgun (WGS) entry which is preliminary data.</text>
</comment>
<dbReference type="Proteomes" id="UP001207468">
    <property type="component" value="Unassembled WGS sequence"/>
</dbReference>
<protein>
    <submittedName>
        <fullName evidence="1">Uncharacterized protein</fullName>
    </submittedName>
</protein>
<reference evidence="1" key="1">
    <citation type="submission" date="2021-03" db="EMBL/GenBank/DDBJ databases">
        <title>Evolutionary priming and transition to the ectomycorrhizal habit in an iconic lineage of mushroom-forming fungi: is preadaptation a requirement?</title>
        <authorList>
            <consortium name="DOE Joint Genome Institute"/>
            <person name="Looney B.P."/>
            <person name="Miyauchi S."/>
            <person name="Morin E."/>
            <person name="Drula E."/>
            <person name="Courty P.E."/>
            <person name="Chicoki N."/>
            <person name="Fauchery L."/>
            <person name="Kohler A."/>
            <person name="Kuo A."/>
            <person name="LaButti K."/>
            <person name="Pangilinan J."/>
            <person name="Lipzen A."/>
            <person name="Riley R."/>
            <person name="Andreopoulos W."/>
            <person name="He G."/>
            <person name="Johnson J."/>
            <person name="Barry K.W."/>
            <person name="Grigoriev I.V."/>
            <person name="Nagy L."/>
            <person name="Hibbett D."/>
            <person name="Henrissat B."/>
            <person name="Matheny P.B."/>
            <person name="Labbe J."/>
            <person name="Martin A.F."/>
        </authorList>
    </citation>
    <scope>NUCLEOTIDE SEQUENCE</scope>
    <source>
        <strain evidence="1">BPL698</strain>
    </source>
</reference>
<accession>A0ACC0TZY1</accession>